<dbReference type="RefSeq" id="WP_269035688.1">
    <property type="nucleotide sequence ID" value="NZ_CP114040.1"/>
</dbReference>
<gene>
    <name evidence="1" type="ORF">O0S08_45005</name>
</gene>
<sequence>MKYRHAVAGLVCSLLLHESSGCERGCGEGACRSGYTVSFTSGSAWAQGDYRFSIDIDGQVVTCEGSLPLDPSCETASSACDPEQIVFLDESGCALPDEEQSFPAFSVYSTDISKVGVKVWHEDVLLADVVLTPEFAVEQPNGEGCPPTCTQAYDEIVF</sequence>
<name>A0ABY7H280_9BACT</name>
<dbReference type="EMBL" id="CP114040">
    <property type="protein sequence ID" value="WAS93357.1"/>
    <property type="molecule type" value="Genomic_DNA"/>
</dbReference>
<proteinExistence type="predicted"/>
<accession>A0ABY7H280</accession>
<reference evidence="1" key="1">
    <citation type="submission" date="2022-11" db="EMBL/GenBank/DDBJ databases">
        <title>Minimal conservation of predation-associated metabolite biosynthetic gene clusters underscores biosynthetic potential of Myxococcota including descriptions for ten novel species: Archangium lansinium sp. nov., Myxococcus landrumus sp. nov., Nannocystis bai.</title>
        <authorList>
            <person name="Ahearne A."/>
            <person name="Stevens C."/>
            <person name="Dowd S."/>
        </authorList>
    </citation>
    <scope>NUCLEOTIDE SEQUENCE</scope>
    <source>
        <strain evidence="1">Fl3</strain>
    </source>
</reference>
<evidence type="ECO:0000313" key="2">
    <source>
        <dbReference type="Proteomes" id="UP001164459"/>
    </source>
</evidence>
<protein>
    <submittedName>
        <fullName evidence="1">Uncharacterized protein</fullName>
    </submittedName>
</protein>
<organism evidence="1 2">
    <name type="scientific">Nannocystis punicea</name>
    <dbReference type="NCBI Taxonomy" id="2995304"/>
    <lineage>
        <taxon>Bacteria</taxon>
        <taxon>Pseudomonadati</taxon>
        <taxon>Myxococcota</taxon>
        <taxon>Polyangia</taxon>
        <taxon>Nannocystales</taxon>
        <taxon>Nannocystaceae</taxon>
        <taxon>Nannocystis</taxon>
    </lineage>
</organism>
<keyword evidence="2" id="KW-1185">Reference proteome</keyword>
<evidence type="ECO:0000313" key="1">
    <source>
        <dbReference type="EMBL" id="WAS93357.1"/>
    </source>
</evidence>
<dbReference type="Proteomes" id="UP001164459">
    <property type="component" value="Chromosome"/>
</dbReference>